<organism evidence="1">
    <name type="scientific">Arundo donax</name>
    <name type="common">Giant reed</name>
    <name type="synonym">Donax arundinaceus</name>
    <dbReference type="NCBI Taxonomy" id="35708"/>
    <lineage>
        <taxon>Eukaryota</taxon>
        <taxon>Viridiplantae</taxon>
        <taxon>Streptophyta</taxon>
        <taxon>Embryophyta</taxon>
        <taxon>Tracheophyta</taxon>
        <taxon>Spermatophyta</taxon>
        <taxon>Magnoliopsida</taxon>
        <taxon>Liliopsida</taxon>
        <taxon>Poales</taxon>
        <taxon>Poaceae</taxon>
        <taxon>PACMAD clade</taxon>
        <taxon>Arundinoideae</taxon>
        <taxon>Arundineae</taxon>
        <taxon>Arundo</taxon>
    </lineage>
</organism>
<sequence length="38" mass="4541">MPQLYCGLCYHSISLNLNSSQNILWTNSCWFGRKYRRS</sequence>
<reference evidence="1" key="2">
    <citation type="journal article" date="2015" name="Data Brief">
        <title>Shoot transcriptome of the giant reed, Arundo donax.</title>
        <authorList>
            <person name="Barrero R.A."/>
            <person name="Guerrero F.D."/>
            <person name="Moolhuijzen P."/>
            <person name="Goolsby J.A."/>
            <person name="Tidwell J."/>
            <person name="Bellgard S.E."/>
            <person name="Bellgard M.I."/>
        </authorList>
    </citation>
    <scope>NUCLEOTIDE SEQUENCE</scope>
    <source>
        <tissue evidence="1">Shoot tissue taken approximately 20 cm above the soil surface</tissue>
    </source>
</reference>
<evidence type="ECO:0000313" key="1">
    <source>
        <dbReference type="EMBL" id="JAD38729.1"/>
    </source>
</evidence>
<dbReference type="EMBL" id="GBRH01259166">
    <property type="protein sequence ID" value="JAD38729.1"/>
    <property type="molecule type" value="Transcribed_RNA"/>
</dbReference>
<protein>
    <submittedName>
        <fullName evidence="1">Uncharacterized protein</fullName>
    </submittedName>
</protein>
<name>A0A0A8ZH50_ARUDO</name>
<accession>A0A0A8ZH50</accession>
<dbReference type="AlphaFoldDB" id="A0A0A8ZH50"/>
<reference evidence="1" key="1">
    <citation type="submission" date="2014-09" db="EMBL/GenBank/DDBJ databases">
        <authorList>
            <person name="Magalhaes I.L.F."/>
            <person name="Oliveira U."/>
            <person name="Santos F.R."/>
            <person name="Vidigal T.H.D.A."/>
            <person name="Brescovit A.D."/>
            <person name="Santos A.J."/>
        </authorList>
    </citation>
    <scope>NUCLEOTIDE SEQUENCE</scope>
    <source>
        <tissue evidence="1">Shoot tissue taken approximately 20 cm above the soil surface</tissue>
    </source>
</reference>
<proteinExistence type="predicted"/>